<evidence type="ECO:0000313" key="1">
    <source>
        <dbReference type="EMBL" id="CEM27193.1"/>
    </source>
</evidence>
<dbReference type="VEuPathDB" id="CryptoDB:Cvel_21372"/>
<dbReference type="EMBL" id="CDMZ01001102">
    <property type="protein sequence ID" value="CEM27193.1"/>
    <property type="molecule type" value="Genomic_DNA"/>
</dbReference>
<dbReference type="AlphaFoldDB" id="A0A0G4GD55"/>
<organism evidence="1">
    <name type="scientific">Chromera velia CCMP2878</name>
    <dbReference type="NCBI Taxonomy" id="1169474"/>
    <lineage>
        <taxon>Eukaryota</taxon>
        <taxon>Sar</taxon>
        <taxon>Alveolata</taxon>
        <taxon>Colpodellida</taxon>
        <taxon>Chromeraceae</taxon>
        <taxon>Chromera</taxon>
    </lineage>
</organism>
<accession>A0A0G4GD55</accession>
<sequence length="225" mass="24342">MASFGRRLLGTVVVTRGLLKRPPPAIAVRSFSSASATVSCLSLFRGEDAKSALGVEFAGGPSEGAGAVRTYDLTLYTFPWHKTFEAENLFPDQILMMARGMAPKDFTVSNLQLQNLPQLFALQQMSKKTGEIVGDTLKLKSPETNLAVKMETGRLRLSVQEGEETSDASVSKKGREVVLKPSDVAVFLGLLRSQLPLLSGVTADNPEFLPQDRLEAARNSKAAEE</sequence>
<gene>
    <name evidence="1" type="ORF">Cvel_21372</name>
</gene>
<name>A0A0G4GD55_9ALVE</name>
<proteinExistence type="predicted"/>
<reference evidence="1" key="1">
    <citation type="submission" date="2014-11" db="EMBL/GenBank/DDBJ databases">
        <authorList>
            <person name="Otto D Thomas"/>
            <person name="Naeem Raeece"/>
        </authorList>
    </citation>
    <scope>NUCLEOTIDE SEQUENCE</scope>
</reference>
<protein>
    <submittedName>
        <fullName evidence="1">Uncharacterized protein</fullName>
    </submittedName>
</protein>